<accession>A0A941DM48</accession>
<dbReference type="PANTHER" id="PTHR43384">
    <property type="entry name" value="SEPTUM SITE-DETERMINING PROTEIN MIND HOMOLOG, CHLOROPLASTIC-RELATED"/>
    <property type="match status" value="1"/>
</dbReference>
<organism evidence="3 4">
    <name type="scientific">Undibacterium luofuense</name>
    <dbReference type="NCBI Taxonomy" id="2828733"/>
    <lineage>
        <taxon>Bacteria</taxon>
        <taxon>Pseudomonadati</taxon>
        <taxon>Pseudomonadota</taxon>
        <taxon>Betaproteobacteria</taxon>
        <taxon>Burkholderiales</taxon>
        <taxon>Oxalobacteraceae</taxon>
        <taxon>Undibacterium</taxon>
    </lineage>
</organism>
<dbReference type="InterPro" id="IPR050625">
    <property type="entry name" value="ParA/MinD_ATPase"/>
</dbReference>
<dbReference type="RefSeq" id="WP_212688604.1">
    <property type="nucleotide sequence ID" value="NZ_JAGSPN010000011.1"/>
</dbReference>
<dbReference type="Proteomes" id="UP000680067">
    <property type="component" value="Unassembled WGS sequence"/>
</dbReference>
<sequence length="282" mass="31212">MVKTDQAEGLRRMLAVPRPRVLSFISVLDDHRKSRMLINLSMALATQGQQVMVVDARCTRDSVGVWMNARFDRCLLDVARQQRTMQEAVKTVTKGLDVTQLCRQSESLEWLPQESVRQLNRVLDMAANHADLMLVDVAPDEQDQFPLSALDDSELMIQVSATPEEIKAAYALIKRLSQRLGRRTFHILVSAASERDARLIYSNMAQAASRYLAVPLQYAGFVPEDEYVVRAAHQGQSVTDAFPNSRAAQSYMALGAALAQQAGMEAVRGMSGQADLGVSLGM</sequence>
<reference evidence="3" key="1">
    <citation type="submission" date="2021-04" db="EMBL/GenBank/DDBJ databases">
        <title>novel species isolated from subtropical streams in China.</title>
        <authorList>
            <person name="Lu H."/>
        </authorList>
    </citation>
    <scope>NUCLEOTIDE SEQUENCE</scope>
    <source>
        <strain evidence="3">LFS511W</strain>
    </source>
</reference>
<proteinExistence type="predicted"/>
<dbReference type="PANTHER" id="PTHR43384:SF6">
    <property type="entry name" value="SEPTUM SITE-DETERMINING PROTEIN MIND HOMOLOG, CHLOROPLASTIC"/>
    <property type="match status" value="1"/>
</dbReference>
<evidence type="ECO:0000313" key="4">
    <source>
        <dbReference type="Proteomes" id="UP000680067"/>
    </source>
</evidence>
<dbReference type="GO" id="GO:0009898">
    <property type="term" value="C:cytoplasmic side of plasma membrane"/>
    <property type="evidence" value="ECO:0007669"/>
    <property type="project" value="TreeGrafter"/>
</dbReference>
<keyword evidence="3" id="KW-0969">Cilium</keyword>
<keyword evidence="3" id="KW-0282">Flagellum</keyword>
<dbReference type="SUPFAM" id="SSF52540">
    <property type="entry name" value="P-loop containing nucleoside triphosphate hydrolases"/>
    <property type="match status" value="1"/>
</dbReference>
<evidence type="ECO:0000256" key="1">
    <source>
        <dbReference type="ARBA" id="ARBA00022741"/>
    </source>
</evidence>
<protein>
    <submittedName>
        <fullName evidence="3">Antiactivator of flagellar biosynthesis FleN protein</fullName>
    </submittedName>
</protein>
<evidence type="ECO:0000313" key="3">
    <source>
        <dbReference type="EMBL" id="MBR7783318.1"/>
    </source>
</evidence>
<evidence type="ECO:0000256" key="2">
    <source>
        <dbReference type="ARBA" id="ARBA00022840"/>
    </source>
</evidence>
<keyword evidence="4" id="KW-1185">Reference proteome</keyword>
<keyword evidence="3" id="KW-0966">Cell projection</keyword>
<dbReference type="Gene3D" id="3.40.50.300">
    <property type="entry name" value="P-loop containing nucleotide triphosphate hydrolases"/>
    <property type="match status" value="1"/>
</dbReference>
<dbReference type="AlphaFoldDB" id="A0A941DM48"/>
<dbReference type="GO" id="GO:0005829">
    <property type="term" value="C:cytosol"/>
    <property type="evidence" value="ECO:0007669"/>
    <property type="project" value="TreeGrafter"/>
</dbReference>
<keyword evidence="2" id="KW-0067">ATP-binding</keyword>
<dbReference type="InterPro" id="IPR027417">
    <property type="entry name" value="P-loop_NTPase"/>
</dbReference>
<dbReference type="EMBL" id="JAGSPN010000011">
    <property type="protein sequence ID" value="MBR7783318.1"/>
    <property type="molecule type" value="Genomic_DNA"/>
</dbReference>
<dbReference type="GO" id="GO:0051782">
    <property type="term" value="P:negative regulation of cell division"/>
    <property type="evidence" value="ECO:0007669"/>
    <property type="project" value="TreeGrafter"/>
</dbReference>
<dbReference type="GO" id="GO:0016887">
    <property type="term" value="F:ATP hydrolysis activity"/>
    <property type="evidence" value="ECO:0007669"/>
    <property type="project" value="TreeGrafter"/>
</dbReference>
<gene>
    <name evidence="3" type="ORF">KDM89_14280</name>
</gene>
<name>A0A941DM48_9BURK</name>
<dbReference type="GO" id="GO:0005524">
    <property type="term" value="F:ATP binding"/>
    <property type="evidence" value="ECO:0007669"/>
    <property type="project" value="UniProtKB-KW"/>
</dbReference>
<keyword evidence="1" id="KW-0547">Nucleotide-binding</keyword>
<comment type="caution">
    <text evidence="3">The sequence shown here is derived from an EMBL/GenBank/DDBJ whole genome shotgun (WGS) entry which is preliminary data.</text>
</comment>